<dbReference type="Proteomes" id="UP000324233">
    <property type="component" value="Chromosome"/>
</dbReference>
<keyword evidence="3 7" id="KW-0812">Transmembrane</keyword>
<evidence type="ECO:0000313" key="9">
    <source>
        <dbReference type="EMBL" id="QEH33615.1"/>
    </source>
</evidence>
<evidence type="ECO:0000256" key="3">
    <source>
        <dbReference type="ARBA" id="ARBA00022692"/>
    </source>
</evidence>
<dbReference type="AlphaFoldDB" id="A0A5B9W0X3"/>
<dbReference type="PANTHER" id="PTHR42709:SF6">
    <property type="entry name" value="UNDECAPRENYL PHOSPHATE TRANSPORTER A"/>
    <property type="match status" value="1"/>
</dbReference>
<feature type="transmembrane region" description="Helical" evidence="7">
    <location>
        <begin position="118"/>
        <end position="139"/>
    </location>
</feature>
<organism evidence="9 10">
    <name type="scientific">Aquisphaera giovannonii</name>
    <dbReference type="NCBI Taxonomy" id="406548"/>
    <lineage>
        <taxon>Bacteria</taxon>
        <taxon>Pseudomonadati</taxon>
        <taxon>Planctomycetota</taxon>
        <taxon>Planctomycetia</taxon>
        <taxon>Isosphaerales</taxon>
        <taxon>Isosphaeraceae</taxon>
        <taxon>Aquisphaera</taxon>
    </lineage>
</organism>
<feature type="compositionally biased region" description="Pro residues" evidence="6">
    <location>
        <begin position="263"/>
        <end position="297"/>
    </location>
</feature>
<dbReference type="PANTHER" id="PTHR42709">
    <property type="entry name" value="ALKALINE PHOSPHATASE LIKE PROTEIN"/>
    <property type="match status" value="1"/>
</dbReference>
<sequence>MRGRGRSGSQEPGLTEHLVEHLGYVGIALILVLGGLGLPIPEEAPVILAGVLSRNGKMIVPFALAACLVGVLLGDFIVYGLGYYYGEKVLKLKLTRRLLTQAREAQIKGYFHRHGFKILILGRFAVGFRTAAYLTAGIIKLPPLKLFLTDLVAASLSTFVMFGLAFVFAQQIESGIREAQQWFAVALAVAIGGWLAYRHYKGQKRAGLPVGPPVLYGEEPPLPPDDLKTYPEDNGREVDVLLDGKARSPSASGWRRAIGAAPSPGPPPTAVPPRNSPETPAEPAPAPSGPISSPPGEPEVEPGASATSNGPASASRNGVASSHGDQPIAHAASPKSPPESGSGRRS</sequence>
<dbReference type="InterPro" id="IPR051311">
    <property type="entry name" value="DedA_domain"/>
</dbReference>
<feature type="transmembrane region" description="Helical" evidence="7">
    <location>
        <begin position="60"/>
        <end position="86"/>
    </location>
</feature>
<feature type="transmembrane region" description="Helical" evidence="7">
    <location>
        <begin position="21"/>
        <end position="40"/>
    </location>
</feature>
<feature type="compositionally biased region" description="Basic and acidic residues" evidence="6">
    <location>
        <begin position="225"/>
        <end position="246"/>
    </location>
</feature>
<dbReference type="KEGG" id="agv:OJF2_21190"/>
<name>A0A5B9W0X3_9BACT</name>
<feature type="transmembrane region" description="Helical" evidence="7">
    <location>
        <begin position="151"/>
        <end position="169"/>
    </location>
</feature>
<evidence type="ECO:0000313" key="10">
    <source>
        <dbReference type="Proteomes" id="UP000324233"/>
    </source>
</evidence>
<reference evidence="9 10" key="1">
    <citation type="submission" date="2019-08" db="EMBL/GenBank/DDBJ databases">
        <title>Deep-cultivation of Planctomycetes and their phenomic and genomic characterization uncovers novel biology.</title>
        <authorList>
            <person name="Wiegand S."/>
            <person name="Jogler M."/>
            <person name="Boedeker C."/>
            <person name="Pinto D."/>
            <person name="Vollmers J."/>
            <person name="Rivas-Marin E."/>
            <person name="Kohn T."/>
            <person name="Peeters S.H."/>
            <person name="Heuer A."/>
            <person name="Rast P."/>
            <person name="Oberbeckmann S."/>
            <person name="Bunk B."/>
            <person name="Jeske O."/>
            <person name="Meyerdierks A."/>
            <person name="Storesund J.E."/>
            <person name="Kallscheuer N."/>
            <person name="Luecker S."/>
            <person name="Lage O.M."/>
            <person name="Pohl T."/>
            <person name="Merkel B.J."/>
            <person name="Hornburger P."/>
            <person name="Mueller R.-W."/>
            <person name="Bruemmer F."/>
            <person name="Labrenz M."/>
            <person name="Spormann A.M."/>
            <person name="Op den Camp H."/>
            <person name="Overmann J."/>
            <person name="Amann R."/>
            <person name="Jetten M.S.M."/>
            <person name="Mascher T."/>
            <person name="Medema M.H."/>
            <person name="Devos D.P."/>
            <person name="Kaster A.-K."/>
            <person name="Ovreas L."/>
            <person name="Rohde M."/>
            <person name="Galperin M.Y."/>
            <person name="Jogler C."/>
        </authorList>
    </citation>
    <scope>NUCLEOTIDE SEQUENCE [LARGE SCALE GENOMIC DNA]</scope>
    <source>
        <strain evidence="9 10">OJF2</strain>
    </source>
</reference>
<keyword evidence="4 7" id="KW-1133">Transmembrane helix</keyword>
<feature type="compositionally biased region" description="Polar residues" evidence="6">
    <location>
        <begin position="307"/>
        <end position="324"/>
    </location>
</feature>
<keyword evidence="5 7" id="KW-0472">Membrane</keyword>
<evidence type="ECO:0000256" key="2">
    <source>
        <dbReference type="ARBA" id="ARBA00022475"/>
    </source>
</evidence>
<evidence type="ECO:0000259" key="8">
    <source>
        <dbReference type="Pfam" id="PF09335"/>
    </source>
</evidence>
<keyword evidence="10" id="KW-1185">Reference proteome</keyword>
<dbReference type="InterPro" id="IPR032816">
    <property type="entry name" value="VTT_dom"/>
</dbReference>
<dbReference type="GO" id="GO:0005886">
    <property type="term" value="C:plasma membrane"/>
    <property type="evidence" value="ECO:0007669"/>
    <property type="project" value="UniProtKB-SubCell"/>
</dbReference>
<proteinExistence type="predicted"/>
<protein>
    <recommendedName>
        <fullName evidence="8">VTT domain-containing protein</fullName>
    </recommendedName>
</protein>
<evidence type="ECO:0000256" key="6">
    <source>
        <dbReference type="SAM" id="MobiDB-lite"/>
    </source>
</evidence>
<evidence type="ECO:0000256" key="7">
    <source>
        <dbReference type="SAM" id="Phobius"/>
    </source>
</evidence>
<evidence type="ECO:0000256" key="5">
    <source>
        <dbReference type="ARBA" id="ARBA00023136"/>
    </source>
</evidence>
<evidence type="ECO:0000256" key="1">
    <source>
        <dbReference type="ARBA" id="ARBA00004651"/>
    </source>
</evidence>
<gene>
    <name evidence="9" type="ORF">OJF2_21190</name>
</gene>
<feature type="domain" description="VTT" evidence="8">
    <location>
        <begin position="40"/>
        <end position="162"/>
    </location>
</feature>
<dbReference type="EMBL" id="CP042997">
    <property type="protein sequence ID" value="QEH33615.1"/>
    <property type="molecule type" value="Genomic_DNA"/>
</dbReference>
<feature type="transmembrane region" description="Helical" evidence="7">
    <location>
        <begin position="181"/>
        <end position="197"/>
    </location>
</feature>
<accession>A0A5B9W0X3</accession>
<evidence type="ECO:0000256" key="4">
    <source>
        <dbReference type="ARBA" id="ARBA00022989"/>
    </source>
</evidence>
<comment type="subcellular location">
    <subcellularLocation>
        <location evidence="1">Cell membrane</location>
        <topology evidence="1">Multi-pass membrane protein</topology>
    </subcellularLocation>
</comment>
<dbReference type="Pfam" id="PF09335">
    <property type="entry name" value="VTT_dom"/>
    <property type="match status" value="1"/>
</dbReference>
<feature type="region of interest" description="Disordered" evidence="6">
    <location>
        <begin position="211"/>
        <end position="346"/>
    </location>
</feature>
<keyword evidence="2" id="KW-1003">Cell membrane</keyword>